<dbReference type="AlphaFoldDB" id="A0A6I2N957"/>
<feature type="transmembrane region" description="Helical" evidence="1">
    <location>
        <begin position="250"/>
        <end position="268"/>
    </location>
</feature>
<dbReference type="EMBL" id="WKMW01000006">
    <property type="protein sequence ID" value="MRY84221.1"/>
    <property type="molecule type" value="Genomic_DNA"/>
</dbReference>
<evidence type="ECO:0000313" key="2">
    <source>
        <dbReference type="EMBL" id="MRY84221.1"/>
    </source>
</evidence>
<keyword evidence="1" id="KW-0812">Transmembrane</keyword>
<feature type="transmembrane region" description="Helical" evidence="1">
    <location>
        <begin position="122"/>
        <end position="139"/>
    </location>
</feature>
<feature type="transmembrane region" description="Helical" evidence="1">
    <location>
        <begin position="92"/>
        <end position="110"/>
    </location>
</feature>
<organism evidence="2 4">
    <name type="scientific">Parabacteroides distasonis</name>
    <dbReference type="NCBI Taxonomy" id="823"/>
    <lineage>
        <taxon>Bacteria</taxon>
        <taxon>Pseudomonadati</taxon>
        <taxon>Bacteroidota</taxon>
        <taxon>Bacteroidia</taxon>
        <taxon>Bacteroidales</taxon>
        <taxon>Tannerellaceae</taxon>
        <taxon>Parabacteroides</taxon>
    </lineage>
</organism>
<evidence type="ECO:0000256" key="1">
    <source>
        <dbReference type="SAM" id="Phobius"/>
    </source>
</evidence>
<gene>
    <name evidence="3" type="ORF">GKD54_08530</name>
    <name evidence="2" type="ORF">GKD58_08150</name>
</gene>
<feature type="transmembrane region" description="Helical" evidence="1">
    <location>
        <begin position="33"/>
        <end position="53"/>
    </location>
</feature>
<keyword evidence="1" id="KW-1133">Transmembrane helix</keyword>
<feature type="transmembrane region" description="Helical" evidence="1">
    <location>
        <begin position="200"/>
        <end position="230"/>
    </location>
</feature>
<dbReference type="InterPro" id="IPR049458">
    <property type="entry name" value="EpsG-like"/>
</dbReference>
<dbReference type="Pfam" id="PF14897">
    <property type="entry name" value="EpsG"/>
    <property type="match status" value="1"/>
</dbReference>
<evidence type="ECO:0000313" key="5">
    <source>
        <dbReference type="Proteomes" id="UP000471216"/>
    </source>
</evidence>
<dbReference type="Proteomes" id="UP000471216">
    <property type="component" value="Unassembled WGS sequence"/>
</dbReference>
<feature type="transmembrane region" description="Helical" evidence="1">
    <location>
        <begin position="307"/>
        <end position="325"/>
    </location>
</feature>
<feature type="transmembrane region" description="Helical" evidence="1">
    <location>
        <begin position="280"/>
        <end position="301"/>
    </location>
</feature>
<evidence type="ECO:0008006" key="6">
    <source>
        <dbReference type="Google" id="ProtNLM"/>
    </source>
</evidence>
<sequence>MIKITVVYFCLIFVCIISSFLKKNQVDNIAYRYILLGVIIFVISSGYMCGTDWRNYELMYEEFGKEASFEVTDWTLEPFYVLLNKIFNRLNVDFWMFFIFIKLCVSIILFKSLRQICPTDKFYLSLLSFLSFFGFFMLIDNPMRNVIAVAITLTAMPYLYKGKIINYLFIVFIAFLFHYSAIFMLLIYPIVRSSISNKKWFFVYIFVNVIFVKPDILFQIADFVLVPFPFLSWKVDSYMDQLDTVAKGKLFSLGLLVHLVFFILILNSRKVIEMIPNGKYIFNLAVLFPIVFRMGLTSLVFSRFQLYLSLFYVVAISCTVSLFDIKSRIFYKIYVITISVCSCYQIVTSDYRYIPYTNYFVEKMFGKEYLYDERSNYNKIYSPYKDKIVFEK</sequence>
<feature type="transmembrane region" description="Helical" evidence="1">
    <location>
        <begin position="164"/>
        <end position="188"/>
    </location>
</feature>
<name>A0A6I2N957_PARDI</name>
<comment type="caution">
    <text evidence="2">The sequence shown here is derived from an EMBL/GenBank/DDBJ whole genome shotgun (WGS) entry which is preliminary data.</text>
</comment>
<protein>
    <recommendedName>
        <fullName evidence="6">EpsG family protein</fullName>
    </recommendedName>
</protein>
<feature type="transmembrane region" description="Helical" evidence="1">
    <location>
        <begin position="6"/>
        <end position="21"/>
    </location>
</feature>
<dbReference type="EMBL" id="WKMX01000007">
    <property type="protein sequence ID" value="MRZ06263.1"/>
    <property type="molecule type" value="Genomic_DNA"/>
</dbReference>
<proteinExistence type="predicted"/>
<evidence type="ECO:0000313" key="4">
    <source>
        <dbReference type="Proteomes" id="UP000450599"/>
    </source>
</evidence>
<reference evidence="4 5" key="1">
    <citation type="journal article" date="2019" name="Nat. Med.">
        <title>A library of human gut bacterial isolates paired with longitudinal multiomics data enables mechanistic microbiome research.</title>
        <authorList>
            <person name="Poyet M."/>
            <person name="Groussin M."/>
            <person name="Gibbons S.M."/>
            <person name="Avila-Pacheco J."/>
            <person name="Jiang X."/>
            <person name="Kearney S.M."/>
            <person name="Perrotta A.R."/>
            <person name="Berdy B."/>
            <person name="Zhao S."/>
            <person name="Lieberman T.D."/>
            <person name="Swanson P.K."/>
            <person name="Smith M."/>
            <person name="Roesemann S."/>
            <person name="Alexander J.E."/>
            <person name="Rich S.A."/>
            <person name="Livny J."/>
            <person name="Vlamakis H."/>
            <person name="Clish C."/>
            <person name="Bullock K."/>
            <person name="Deik A."/>
            <person name="Scott J."/>
            <person name="Pierce K.A."/>
            <person name="Xavier R.J."/>
            <person name="Alm E.J."/>
        </authorList>
    </citation>
    <scope>NUCLEOTIDE SEQUENCE [LARGE SCALE GENOMIC DNA]</scope>
    <source>
        <strain evidence="3 5">BIOML-A10</strain>
        <strain evidence="2 4">BIOML-A11</strain>
    </source>
</reference>
<dbReference type="Proteomes" id="UP000450599">
    <property type="component" value="Unassembled WGS sequence"/>
</dbReference>
<accession>A0A6I2N957</accession>
<evidence type="ECO:0000313" key="3">
    <source>
        <dbReference type="EMBL" id="MRZ06263.1"/>
    </source>
</evidence>
<keyword evidence="1" id="KW-0472">Membrane</keyword>